<feature type="non-terminal residue" evidence="1">
    <location>
        <position position="1"/>
    </location>
</feature>
<protein>
    <recommendedName>
        <fullName evidence="3">F-box domain-containing protein</fullName>
    </recommendedName>
</protein>
<dbReference type="STRING" id="68775.A0A5C3LJG4"/>
<evidence type="ECO:0000313" key="2">
    <source>
        <dbReference type="Proteomes" id="UP000308652"/>
    </source>
</evidence>
<evidence type="ECO:0008006" key="3">
    <source>
        <dbReference type="Google" id="ProtNLM"/>
    </source>
</evidence>
<dbReference type="Gene3D" id="3.80.10.10">
    <property type="entry name" value="Ribonuclease Inhibitor"/>
    <property type="match status" value="1"/>
</dbReference>
<evidence type="ECO:0000313" key="1">
    <source>
        <dbReference type="EMBL" id="TFK32393.1"/>
    </source>
</evidence>
<reference evidence="1 2" key="1">
    <citation type="journal article" date="2019" name="Nat. Ecol. Evol.">
        <title>Megaphylogeny resolves global patterns of mushroom evolution.</title>
        <authorList>
            <person name="Varga T."/>
            <person name="Krizsan K."/>
            <person name="Foldi C."/>
            <person name="Dima B."/>
            <person name="Sanchez-Garcia M."/>
            <person name="Sanchez-Ramirez S."/>
            <person name="Szollosi G.J."/>
            <person name="Szarkandi J.G."/>
            <person name="Papp V."/>
            <person name="Albert L."/>
            <person name="Andreopoulos W."/>
            <person name="Angelini C."/>
            <person name="Antonin V."/>
            <person name="Barry K.W."/>
            <person name="Bougher N.L."/>
            <person name="Buchanan P."/>
            <person name="Buyck B."/>
            <person name="Bense V."/>
            <person name="Catcheside P."/>
            <person name="Chovatia M."/>
            <person name="Cooper J."/>
            <person name="Damon W."/>
            <person name="Desjardin D."/>
            <person name="Finy P."/>
            <person name="Geml J."/>
            <person name="Haridas S."/>
            <person name="Hughes K."/>
            <person name="Justo A."/>
            <person name="Karasinski D."/>
            <person name="Kautmanova I."/>
            <person name="Kiss B."/>
            <person name="Kocsube S."/>
            <person name="Kotiranta H."/>
            <person name="LaButti K.M."/>
            <person name="Lechner B.E."/>
            <person name="Liimatainen K."/>
            <person name="Lipzen A."/>
            <person name="Lukacs Z."/>
            <person name="Mihaltcheva S."/>
            <person name="Morgado L.N."/>
            <person name="Niskanen T."/>
            <person name="Noordeloos M.E."/>
            <person name="Ohm R.A."/>
            <person name="Ortiz-Santana B."/>
            <person name="Ovrebo C."/>
            <person name="Racz N."/>
            <person name="Riley R."/>
            <person name="Savchenko A."/>
            <person name="Shiryaev A."/>
            <person name="Soop K."/>
            <person name="Spirin V."/>
            <person name="Szebenyi C."/>
            <person name="Tomsovsky M."/>
            <person name="Tulloss R.E."/>
            <person name="Uehling J."/>
            <person name="Grigoriev I.V."/>
            <person name="Vagvolgyi C."/>
            <person name="Papp T."/>
            <person name="Martin F.M."/>
            <person name="Miettinen O."/>
            <person name="Hibbett D.S."/>
            <person name="Nagy L.G."/>
        </authorList>
    </citation>
    <scope>NUCLEOTIDE SEQUENCE [LARGE SCALE GENOMIC DNA]</scope>
    <source>
        <strain evidence="1 2">CBS 166.37</strain>
    </source>
</reference>
<dbReference type="Proteomes" id="UP000308652">
    <property type="component" value="Unassembled WGS sequence"/>
</dbReference>
<dbReference type="InterPro" id="IPR032675">
    <property type="entry name" value="LRR_dom_sf"/>
</dbReference>
<dbReference type="AlphaFoldDB" id="A0A5C3LJG4"/>
<dbReference type="OrthoDB" id="3543113at2759"/>
<dbReference type="SUPFAM" id="SSF52047">
    <property type="entry name" value="RNI-like"/>
    <property type="match status" value="1"/>
</dbReference>
<sequence>MHYCLGLDDILRIIFSCVLEDIEAGRESVAHLAATCQAFHSPALDVLWEALPSLAPLIRCLPSDAWKVEKLRQHRTITLERQTSPEDWARCQKYTPRIRRDQSSVTRVEPEIVDILDKYEILRFPNLRYVGWWQSGVLPHRLLLVPSLEILEIDYHGYGSIPLRHIIGALPSATPLLQKLAISNRCSFAAMLLLGLPAALSTYFILPDNALQHLARSSVRELCSKNDAKDLVRCTANDSSPFAQLHCISFQAVNLADCSQLFERISTGFLESLTIGLVVGSTPADIAIEKFFETLKRRCSVAVFKSLSIHELESEFEVWDSPSHIIKLSTIKPLLSLKNLEVLCMELECRTELGNSDMEAIAKAWPNMTKFDLGFNESGWGNASQLTLEGLVSLAKHWRNLQSLSLSIKSSIIDVGLERPGLGATCEKLIFLDVGDSLIEDPHLVAAFLSDVFPNLRTIMSSPEDEESQELWQQAKELLPVFSNVRKQERAWANANATVFLWPSHHLRMLTTSLNRPLPPLVH</sequence>
<keyword evidence="2" id="KW-1185">Reference proteome</keyword>
<accession>A0A5C3LJG4</accession>
<name>A0A5C3LJG4_9AGAR</name>
<dbReference type="EMBL" id="ML213676">
    <property type="protein sequence ID" value="TFK32393.1"/>
    <property type="molecule type" value="Genomic_DNA"/>
</dbReference>
<proteinExistence type="predicted"/>
<gene>
    <name evidence="1" type="ORF">BDQ12DRAFT_692519</name>
</gene>
<organism evidence="1 2">
    <name type="scientific">Crucibulum laeve</name>
    <dbReference type="NCBI Taxonomy" id="68775"/>
    <lineage>
        <taxon>Eukaryota</taxon>
        <taxon>Fungi</taxon>
        <taxon>Dikarya</taxon>
        <taxon>Basidiomycota</taxon>
        <taxon>Agaricomycotina</taxon>
        <taxon>Agaricomycetes</taxon>
        <taxon>Agaricomycetidae</taxon>
        <taxon>Agaricales</taxon>
        <taxon>Agaricineae</taxon>
        <taxon>Nidulariaceae</taxon>
        <taxon>Crucibulum</taxon>
    </lineage>
</organism>